<gene>
    <name evidence="1" type="ORF">LCGC14_0360020</name>
</gene>
<reference evidence="1" key="1">
    <citation type="journal article" date="2015" name="Nature">
        <title>Complex archaea that bridge the gap between prokaryotes and eukaryotes.</title>
        <authorList>
            <person name="Spang A."/>
            <person name="Saw J.H."/>
            <person name="Jorgensen S.L."/>
            <person name="Zaremba-Niedzwiedzka K."/>
            <person name="Martijn J."/>
            <person name="Lind A.E."/>
            <person name="van Eijk R."/>
            <person name="Schleper C."/>
            <person name="Guy L."/>
            <person name="Ettema T.J."/>
        </authorList>
    </citation>
    <scope>NUCLEOTIDE SEQUENCE</scope>
</reference>
<evidence type="ECO:0000313" key="1">
    <source>
        <dbReference type="EMBL" id="KKN77443.1"/>
    </source>
</evidence>
<comment type="caution">
    <text evidence="1">The sequence shown here is derived from an EMBL/GenBank/DDBJ whole genome shotgun (WGS) entry which is preliminary data.</text>
</comment>
<sequence>MTKEFIKWVETVKTLMEKRVAKYCVQVQLSRTCKTLNEISITVEFLNGVVFWCNFHQEEFNRNNKNQLRTLAKIRRQNMAWQIEEYYKDMVQVVKRLN</sequence>
<accession>A0A0F9WGG4</accession>
<organism evidence="1">
    <name type="scientific">marine sediment metagenome</name>
    <dbReference type="NCBI Taxonomy" id="412755"/>
    <lineage>
        <taxon>unclassified sequences</taxon>
        <taxon>metagenomes</taxon>
        <taxon>ecological metagenomes</taxon>
    </lineage>
</organism>
<dbReference type="AlphaFoldDB" id="A0A0F9WGG4"/>
<dbReference type="EMBL" id="LAZR01000278">
    <property type="protein sequence ID" value="KKN77443.1"/>
    <property type="molecule type" value="Genomic_DNA"/>
</dbReference>
<proteinExistence type="predicted"/>
<name>A0A0F9WGG4_9ZZZZ</name>
<protein>
    <submittedName>
        <fullName evidence="1">Uncharacterized protein</fullName>
    </submittedName>
</protein>